<name>A0AAJ6NMW5_9CYAN</name>
<gene>
    <name evidence="1" type="ORF">QI031_16395</name>
</gene>
<protein>
    <recommendedName>
        <fullName evidence="3">PEP-CTERM protein-sorting domain-containing protein</fullName>
    </recommendedName>
</protein>
<keyword evidence="2" id="KW-1185">Reference proteome</keyword>
<dbReference type="RefSeq" id="WP_281480731.1">
    <property type="nucleotide sequence ID" value="NZ_CP124543.1"/>
</dbReference>
<dbReference type="AlphaFoldDB" id="A0AAJ6NMW5"/>
<sequence>MLRSNSVWLVPVVFSLASFGLDATKAIAQTNYEFEAVYNLELSLREIAPNISMTMAVGNSLDASYGLTQFSSMSYSQLNPNTGVSIISSDATAFSLEDLPLLTDRFSSNDSDDSLIGSSKLTGTIDLENLTASAFGILTITGGTNRFSSAIGTLTLTENYIISPDPTVPLMGQALVQGSFEIPVSVPEPGNSLMLLSIGAISTTFVLHRHYRKTNHRYS</sequence>
<dbReference type="Proteomes" id="UP001223520">
    <property type="component" value="Chromosome"/>
</dbReference>
<proteinExistence type="predicted"/>
<organism evidence="1 2">
    <name type="scientific">Halotia branconii CENA392</name>
    <dbReference type="NCBI Taxonomy" id="1539056"/>
    <lineage>
        <taxon>Bacteria</taxon>
        <taxon>Bacillati</taxon>
        <taxon>Cyanobacteriota</taxon>
        <taxon>Cyanophyceae</taxon>
        <taxon>Nostocales</taxon>
        <taxon>Nodulariaceae</taxon>
        <taxon>Halotia</taxon>
    </lineage>
</organism>
<accession>A0AAJ6NMW5</accession>
<evidence type="ECO:0000313" key="2">
    <source>
        <dbReference type="Proteomes" id="UP001223520"/>
    </source>
</evidence>
<dbReference type="KEGG" id="hbq:QI031_16395"/>
<dbReference type="EMBL" id="CP124543">
    <property type="protein sequence ID" value="WGV23405.1"/>
    <property type="molecule type" value="Genomic_DNA"/>
</dbReference>
<reference evidence="1 2" key="1">
    <citation type="journal article" date="2023" name="Limnol Oceanogr Lett">
        <title>Environmental adaptations by the intertidal Antarctic cyanobacterium Halotia branconii CENA392 as revealed using long-read genome sequencing.</title>
        <authorList>
            <person name="Dextro R.B."/>
            <person name="Delbaje E."/>
            <person name="Freitas P.N.N."/>
            <person name="Geraldes V."/>
            <person name="Pinto E."/>
            <person name="Long P.F."/>
            <person name="Fiore M.F."/>
        </authorList>
    </citation>
    <scope>NUCLEOTIDE SEQUENCE [LARGE SCALE GENOMIC DNA]</scope>
    <source>
        <strain evidence="1 2">CENA392</strain>
    </source>
</reference>
<evidence type="ECO:0008006" key="3">
    <source>
        <dbReference type="Google" id="ProtNLM"/>
    </source>
</evidence>
<evidence type="ECO:0000313" key="1">
    <source>
        <dbReference type="EMBL" id="WGV23405.1"/>
    </source>
</evidence>